<sequence>MDGIPAAATDARTEVDRLFADHDHLRRRLRADVRGVATQLHAERYPLVALEYIVAYLEHIKAEHIDNPQAAVYVESELGAPRRQAEYVGWLVAAGLEVRGKSCLDVGCGNGGLALACVAAGARRVVGVDVADHRIVAGREMCRDKPIELRNANILEEDLGETFDVILCTDVLEHVPQPDRLLRRIGDHLEPSERSFACVSLYNKFYPRSVLSEPHYDVPGLILLPYEVASALWAEVRAAYRSKVEYEVFHWHSYSEYEAMARAAGLRMRPYHGEDAVNAAVPEMSRYAEALSRLESDVEAKLRASPLPAARAEQLRGTVAAYLEDARRDHAACLRAPTTERYAALFAKYYAQPLLMIMQRPRPQWWRRWLSRGGVRAARRATR</sequence>
<dbReference type="Pfam" id="PF13489">
    <property type="entry name" value="Methyltransf_23"/>
    <property type="match status" value="1"/>
</dbReference>
<dbReference type="InterPro" id="IPR029063">
    <property type="entry name" value="SAM-dependent_MTases_sf"/>
</dbReference>
<organism evidence="1 2">
    <name type="scientific">Anaeromyxobacter oryzae</name>
    <dbReference type="NCBI Taxonomy" id="2918170"/>
    <lineage>
        <taxon>Bacteria</taxon>
        <taxon>Pseudomonadati</taxon>
        <taxon>Myxococcota</taxon>
        <taxon>Myxococcia</taxon>
        <taxon>Myxococcales</taxon>
        <taxon>Cystobacterineae</taxon>
        <taxon>Anaeromyxobacteraceae</taxon>
        <taxon>Anaeromyxobacter</taxon>
    </lineage>
</organism>
<proteinExistence type="predicted"/>
<dbReference type="CDD" id="cd02440">
    <property type="entry name" value="AdoMet_MTases"/>
    <property type="match status" value="1"/>
</dbReference>
<dbReference type="Proteomes" id="UP001162891">
    <property type="component" value="Chromosome"/>
</dbReference>
<dbReference type="RefSeq" id="WP_248356716.1">
    <property type="nucleotide sequence ID" value="NZ_AP025591.1"/>
</dbReference>
<name>A0ABM7X3Y6_9BACT</name>
<dbReference type="PANTHER" id="PTHR43861">
    <property type="entry name" value="TRANS-ACONITATE 2-METHYLTRANSFERASE-RELATED"/>
    <property type="match status" value="1"/>
</dbReference>
<dbReference type="SUPFAM" id="SSF53335">
    <property type="entry name" value="S-adenosyl-L-methionine-dependent methyltransferases"/>
    <property type="match status" value="1"/>
</dbReference>
<reference evidence="2" key="1">
    <citation type="journal article" date="2022" name="Int. J. Syst. Evol. Microbiol.">
        <title>Anaeromyxobacter oryzae sp. nov., Anaeromyxobacter diazotrophicus sp. nov. and Anaeromyxobacter paludicola sp. nov., isolated from paddy soils.</title>
        <authorList>
            <person name="Itoh H."/>
            <person name="Xu Z."/>
            <person name="Mise K."/>
            <person name="Masuda Y."/>
            <person name="Ushijima N."/>
            <person name="Hayakawa C."/>
            <person name="Shiratori Y."/>
            <person name="Senoo K."/>
        </authorList>
    </citation>
    <scope>NUCLEOTIDE SEQUENCE [LARGE SCALE GENOMIC DNA]</scope>
    <source>
        <strain evidence="2">Red232</strain>
    </source>
</reference>
<evidence type="ECO:0000313" key="2">
    <source>
        <dbReference type="Proteomes" id="UP001162891"/>
    </source>
</evidence>
<dbReference type="EMBL" id="AP025591">
    <property type="protein sequence ID" value="BDG06520.1"/>
    <property type="molecule type" value="Genomic_DNA"/>
</dbReference>
<dbReference type="Gene3D" id="3.40.50.150">
    <property type="entry name" value="Vaccinia Virus protein VP39"/>
    <property type="match status" value="1"/>
</dbReference>
<evidence type="ECO:0008006" key="3">
    <source>
        <dbReference type="Google" id="ProtNLM"/>
    </source>
</evidence>
<accession>A0ABM7X3Y6</accession>
<protein>
    <recommendedName>
        <fullName evidence="3">Methyltransferase type 11</fullName>
    </recommendedName>
</protein>
<evidence type="ECO:0000313" key="1">
    <source>
        <dbReference type="EMBL" id="BDG06520.1"/>
    </source>
</evidence>
<keyword evidence="2" id="KW-1185">Reference proteome</keyword>
<dbReference type="PANTHER" id="PTHR43861:SF1">
    <property type="entry name" value="TRANS-ACONITATE 2-METHYLTRANSFERASE"/>
    <property type="match status" value="1"/>
</dbReference>
<gene>
    <name evidence="1" type="ORF">AMOR_55160</name>
</gene>